<protein>
    <recommendedName>
        <fullName evidence="2">DUF6699 domain-containing protein</fullName>
    </recommendedName>
</protein>
<name>A0A8H6U0T4_9AGAR</name>
<reference evidence="3" key="1">
    <citation type="submission" date="2020-05" db="EMBL/GenBank/DDBJ databases">
        <title>Mycena genomes resolve the evolution of fungal bioluminescence.</title>
        <authorList>
            <person name="Tsai I.J."/>
        </authorList>
    </citation>
    <scope>NUCLEOTIDE SEQUENCE</scope>
    <source>
        <strain evidence="3">160909Yilan</strain>
    </source>
</reference>
<dbReference type="Pfam" id="PF20415">
    <property type="entry name" value="DUF6699"/>
    <property type="match status" value="1"/>
</dbReference>
<dbReference type="EMBL" id="JACAZH010000093">
    <property type="protein sequence ID" value="KAF7326796.1"/>
    <property type="molecule type" value="Genomic_DNA"/>
</dbReference>
<evidence type="ECO:0000313" key="4">
    <source>
        <dbReference type="Proteomes" id="UP000623467"/>
    </source>
</evidence>
<evidence type="ECO:0000259" key="2">
    <source>
        <dbReference type="Pfam" id="PF20415"/>
    </source>
</evidence>
<evidence type="ECO:0000256" key="1">
    <source>
        <dbReference type="SAM" id="MobiDB-lite"/>
    </source>
</evidence>
<organism evidence="3 4">
    <name type="scientific">Mycena sanguinolenta</name>
    <dbReference type="NCBI Taxonomy" id="230812"/>
    <lineage>
        <taxon>Eukaryota</taxon>
        <taxon>Fungi</taxon>
        <taxon>Dikarya</taxon>
        <taxon>Basidiomycota</taxon>
        <taxon>Agaricomycotina</taxon>
        <taxon>Agaricomycetes</taxon>
        <taxon>Agaricomycetidae</taxon>
        <taxon>Agaricales</taxon>
        <taxon>Marasmiineae</taxon>
        <taxon>Mycenaceae</taxon>
        <taxon>Mycena</taxon>
    </lineage>
</organism>
<proteinExistence type="predicted"/>
<gene>
    <name evidence="3" type="ORF">MSAN_02499100</name>
</gene>
<feature type="region of interest" description="Disordered" evidence="1">
    <location>
        <begin position="76"/>
        <end position="174"/>
    </location>
</feature>
<comment type="caution">
    <text evidence="3">The sequence shown here is derived from an EMBL/GenBank/DDBJ whole genome shotgun (WGS) entry which is preliminary data.</text>
</comment>
<accession>A0A8H6U0T4</accession>
<dbReference type="OrthoDB" id="3242468at2759"/>
<keyword evidence="4" id="KW-1185">Reference proteome</keyword>
<dbReference type="AlphaFoldDB" id="A0A8H6U0T4"/>
<feature type="compositionally biased region" description="Low complexity" evidence="1">
    <location>
        <begin position="137"/>
        <end position="147"/>
    </location>
</feature>
<feature type="compositionally biased region" description="Low complexity" evidence="1">
    <location>
        <begin position="82"/>
        <end position="112"/>
    </location>
</feature>
<evidence type="ECO:0000313" key="3">
    <source>
        <dbReference type="EMBL" id="KAF7326796.1"/>
    </source>
</evidence>
<dbReference type="InterPro" id="IPR046522">
    <property type="entry name" value="DUF6699"/>
</dbReference>
<dbReference type="Proteomes" id="UP000623467">
    <property type="component" value="Unassembled WGS sequence"/>
</dbReference>
<sequence length="348" mass="38384">MPSFFAPQGKKIKSSSRPATSLFRRFNDLYKPSATLLSSFVLKAKPKSEKISQKQQKTLFNPEYSVCVSLFPLDTRRDSGDSESNSSHSDAGSSRQTLELSTPSSELESEASPIPPSIPVRPQRPHIQPLRPALKQTTSSNSTATRTSTHDHHVSFLIPLRPDSPEPTPTSTSPTLHPPILIHSPGRACSHLTLAEPATEPPIYDQLVLRVKSDLTTNHFPWEIVVCPNAAGASIPTDSGGGSPRITRRKQSIPVTNLDVLFALYDALSERVTEEEWARLGHRSRVQRQIGHAYERRCVKLGGGWEAGVRRIDWLDGRTRLVGIEMIHSHSKDGTNTEVATLVFKTPA</sequence>
<feature type="domain" description="DUF6699" evidence="2">
    <location>
        <begin position="183"/>
        <end position="329"/>
    </location>
</feature>